<feature type="domain" description="Aminotransferase class V" evidence="2">
    <location>
        <begin position="33"/>
        <end position="397"/>
    </location>
</feature>
<evidence type="ECO:0000313" key="4">
    <source>
        <dbReference type="Proteomes" id="UP000414136"/>
    </source>
</evidence>
<reference evidence="3 4" key="1">
    <citation type="submission" date="2019-08" db="EMBL/GenBank/DDBJ databases">
        <authorList>
            <person name="Peeters C."/>
        </authorList>
    </citation>
    <scope>NUCLEOTIDE SEQUENCE [LARGE SCALE GENOMIC DNA]</scope>
    <source>
        <strain evidence="3 4">LMG 31118</strain>
    </source>
</reference>
<dbReference type="InterPro" id="IPR015422">
    <property type="entry name" value="PyrdxlP-dep_Trfase_small"/>
</dbReference>
<keyword evidence="4" id="KW-1185">Reference proteome</keyword>
<sequence>MADTYRRHAHAMDAEEVLRLRRTTPAAEAAVHLNHASASLADQSVFDAQQRYLALEASVGPHRAYERVAEALEALPEALGALVGVHAGQVALTESASRGWALALGAVSRERPLQVFVGPQEWGGNVMNVIAHPRASLRRVDGRPGACWKTLIDEALTRRDPRAIPVVSLPLIGAASGEIHALAGVASVVHEAGGWLFVDASQAVGQMPVDATALGADVLVFPSRKWLRGPRGIGVLCLSPRALTQFETPALVDVFGAGLRCDVHATPTLAVDDTARRFQIYEHNPGLRLGLLAAIGIVEAIGVERIHARSASLIGRLHGHLRESASVVWSDAPQSGMLCAVFRDATARYLADGLRDVGVNVACVARRYAPLSDQGDADGNVLRISAHALTREGEIDEVADRLHRILTRREGARAGAR</sequence>
<dbReference type="PANTHER" id="PTHR43586">
    <property type="entry name" value="CYSTEINE DESULFURASE"/>
    <property type="match status" value="1"/>
</dbReference>
<evidence type="ECO:0000256" key="1">
    <source>
        <dbReference type="ARBA" id="ARBA00022898"/>
    </source>
</evidence>
<dbReference type="InterPro" id="IPR015424">
    <property type="entry name" value="PyrdxlP-dep_Trfase"/>
</dbReference>
<keyword evidence="1" id="KW-0663">Pyridoxal phosphate</keyword>
<dbReference type="InterPro" id="IPR000192">
    <property type="entry name" value="Aminotrans_V_dom"/>
</dbReference>
<evidence type="ECO:0000259" key="2">
    <source>
        <dbReference type="Pfam" id="PF00266"/>
    </source>
</evidence>
<dbReference type="EMBL" id="CABPSQ010000001">
    <property type="protein sequence ID" value="VVE60533.1"/>
    <property type="molecule type" value="Genomic_DNA"/>
</dbReference>
<dbReference type="RefSeq" id="WP_150622290.1">
    <property type="nucleotide sequence ID" value="NZ_CABPSQ010000001.1"/>
</dbReference>
<dbReference type="AlphaFoldDB" id="A0A5E4ZJX8"/>
<dbReference type="InterPro" id="IPR015421">
    <property type="entry name" value="PyrdxlP-dep_Trfase_major"/>
</dbReference>
<evidence type="ECO:0000313" key="3">
    <source>
        <dbReference type="EMBL" id="VVE60533.1"/>
    </source>
</evidence>
<protein>
    <submittedName>
        <fullName evidence="3">Cysteine desulfurase</fullName>
    </submittedName>
</protein>
<proteinExistence type="predicted"/>
<dbReference type="Pfam" id="PF00266">
    <property type="entry name" value="Aminotran_5"/>
    <property type="match status" value="1"/>
</dbReference>
<dbReference type="Gene3D" id="3.90.1150.10">
    <property type="entry name" value="Aspartate Aminotransferase, domain 1"/>
    <property type="match status" value="1"/>
</dbReference>
<dbReference type="PANTHER" id="PTHR43586:SF24">
    <property type="entry name" value="BLR4730 PROTEIN"/>
    <property type="match status" value="1"/>
</dbReference>
<name>A0A5E4ZJX8_9BURK</name>
<gene>
    <name evidence="3" type="ORF">PCA31118_00266</name>
</gene>
<dbReference type="Gene3D" id="3.40.640.10">
    <property type="entry name" value="Type I PLP-dependent aspartate aminotransferase-like (Major domain)"/>
    <property type="match status" value="1"/>
</dbReference>
<dbReference type="Proteomes" id="UP000414136">
    <property type="component" value="Unassembled WGS sequence"/>
</dbReference>
<organism evidence="3 4">
    <name type="scientific">Pandoraea captiosa</name>
    <dbReference type="NCBI Taxonomy" id="2508302"/>
    <lineage>
        <taxon>Bacteria</taxon>
        <taxon>Pseudomonadati</taxon>
        <taxon>Pseudomonadota</taxon>
        <taxon>Betaproteobacteria</taxon>
        <taxon>Burkholderiales</taxon>
        <taxon>Burkholderiaceae</taxon>
        <taxon>Pandoraea</taxon>
    </lineage>
</organism>
<dbReference type="SUPFAM" id="SSF53383">
    <property type="entry name" value="PLP-dependent transferases"/>
    <property type="match status" value="1"/>
</dbReference>
<dbReference type="OrthoDB" id="9764293at2"/>
<accession>A0A5E4ZJX8</accession>